<dbReference type="Pfam" id="PF01551">
    <property type="entry name" value="Peptidase_M23"/>
    <property type="match status" value="1"/>
</dbReference>
<dbReference type="PANTHER" id="PTHR21666:SF270">
    <property type="entry name" value="MUREIN HYDROLASE ACTIVATOR ENVC"/>
    <property type="match status" value="1"/>
</dbReference>
<feature type="domain" description="M23ase beta-sheet core" evidence="2">
    <location>
        <begin position="50"/>
        <end position="118"/>
    </location>
</feature>
<proteinExistence type="predicted"/>
<dbReference type="EMBL" id="JAGUCO010000011">
    <property type="protein sequence ID" value="MBS2099500.1"/>
    <property type="molecule type" value="Genomic_DNA"/>
</dbReference>
<feature type="signal peptide" evidence="1">
    <location>
        <begin position="1"/>
        <end position="20"/>
    </location>
</feature>
<evidence type="ECO:0000256" key="1">
    <source>
        <dbReference type="SAM" id="SignalP"/>
    </source>
</evidence>
<name>A0ABS5JXI3_9BACT</name>
<protein>
    <submittedName>
        <fullName evidence="3">M23 family metallopeptidase</fullName>
    </submittedName>
</protein>
<reference evidence="3 4" key="1">
    <citation type="journal article" date="2015" name="Int. J. Syst. Evol. Microbiol.">
        <title>Carboxylicivirga linearis sp. nov., isolated from a sea cucumber culture pond.</title>
        <authorList>
            <person name="Wang F.Q."/>
            <person name="Zhou Y.X."/>
            <person name="Lin X.Z."/>
            <person name="Chen G.J."/>
            <person name="Du Z.J."/>
        </authorList>
    </citation>
    <scope>NUCLEOTIDE SEQUENCE [LARGE SCALE GENOMIC DNA]</scope>
    <source>
        <strain evidence="3 4">FB218</strain>
    </source>
</reference>
<keyword evidence="1" id="KW-0732">Signal</keyword>
<dbReference type="PANTHER" id="PTHR21666">
    <property type="entry name" value="PEPTIDASE-RELATED"/>
    <property type="match status" value="1"/>
</dbReference>
<dbReference type="InterPro" id="IPR050570">
    <property type="entry name" value="Cell_wall_metabolism_enzyme"/>
</dbReference>
<sequence length="570" mass="64126">MRRRLVFTLLACGLSWGIIAQNDSRPDYVLPLKIKPVVSGSFGELRSNHFHSGLDLTTNGKTGYRVYSSDKGSVSRIKVSSAGYGKALYIDHPTGHTTVYAHMERYSDKIDSIVRARQYAEKSFAIELFFKPGELPVERGEVVGYSGNSGSSGGPHLHYEIRDKATQRPMDPMLFRNDVEDDVKPQIQGLKVYTLSSESSVKGKPDDYYSPTVHYEGKFHPKGWKQIKAYGKIGVGVQVLDYLSDSWRKCGVSSIKLYANDTLVFHSLINQFSFAETRYLNAQIDYAEKISTGKRIQRSFVLPNNRISINQKANAYTIEARPGQIYNMKYVIKDVTGNTSELNFTILGDDPTHFTEHVNDMKVLKYNQSYSIDSLGMKLEIPKNALYENAELLMHRNDTLIDGLLSSIYTIGDSHIPVHKYMTIGIPVSDSIKHLKDKLCVAGVTATNKIYSRGGHYKDGYIQTSTRNFGRMALAVDTIPPRIRLRKAPAGNNYSGRSSIEVLISDNFSGIKDYECLIDGEWALFEYDAKNSRLTGFFKNIPIKSGKHELHVTVKDQKNNQSELKVPFTL</sequence>
<dbReference type="SUPFAM" id="SSF51261">
    <property type="entry name" value="Duplicated hybrid motif"/>
    <property type="match status" value="1"/>
</dbReference>
<dbReference type="RefSeq" id="WP_212216742.1">
    <property type="nucleotide sequence ID" value="NZ_JAGUCO010000011.1"/>
</dbReference>
<dbReference type="Gene3D" id="2.70.70.10">
    <property type="entry name" value="Glucose Permease (Domain IIA)"/>
    <property type="match status" value="1"/>
</dbReference>
<dbReference type="InterPro" id="IPR016047">
    <property type="entry name" value="M23ase_b-sheet_dom"/>
</dbReference>
<dbReference type="Proteomes" id="UP000708576">
    <property type="component" value="Unassembled WGS sequence"/>
</dbReference>
<evidence type="ECO:0000259" key="2">
    <source>
        <dbReference type="Pfam" id="PF01551"/>
    </source>
</evidence>
<organism evidence="3 4">
    <name type="scientific">Carboxylicivirga linearis</name>
    <dbReference type="NCBI Taxonomy" id="1628157"/>
    <lineage>
        <taxon>Bacteria</taxon>
        <taxon>Pseudomonadati</taxon>
        <taxon>Bacteroidota</taxon>
        <taxon>Bacteroidia</taxon>
        <taxon>Marinilabiliales</taxon>
        <taxon>Marinilabiliaceae</taxon>
        <taxon>Carboxylicivirga</taxon>
    </lineage>
</organism>
<accession>A0ABS5JXI3</accession>
<feature type="chain" id="PRO_5045481941" evidence="1">
    <location>
        <begin position="21"/>
        <end position="570"/>
    </location>
</feature>
<keyword evidence="4" id="KW-1185">Reference proteome</keyword>
<dbReference type="InterPro" id="IPR011055">
    <property type="entry name" value="Dup_hybrid_motif"/>
</dbReference>
<evidence type="ECO:0000313" key="4">
    <source>
        <dbReference type="Proteomes" id="UP000708576"/>
    </source>
</evidence>
<gene>
    <name evidence="3" type="ORF">KEM10_14485</name>
</gene>
<dbReference type="CDD" id="cd12797">
    <property type="entry name" value="M23_peptidase"/>
    <property type="match status" value="1"/>
</dbReference>
<evidence type="ECO:0000313" key="3">
    <source>
        <dbReference type="EMBL" id="MBS2099500.1"/>
    </source>
</evidence>
<comment type="caution">
    <text evidence="3">The sequence shown here is derived from an EMBL/GenBank/DDBJ whole genome shotgun (WGS) entry which is preliminary data.</text>
</comment>